<evidence type="ECO:0000313" key="1">
    <source>
        <dbReference type="EMBL" id="NSG30882.1"/>
    </source>
</evidence>
<organism evidence="1 2">
    <name type="scientific">Faecalicatena fissicatena</name>
    <dbReference type="NCBI Taxonomy" id="290055"/>
    <lineage>
        <taxon>Bacteria</taxon>
        <taxon>Bacillati</taxon>
        <taxon>Bacillota</taxon>
        <taxon>Clostridia</taxon>
        <taxon>Lachnospirales</taxon>
        <taxon>Lachnospiraceae</taxon>
        <taxon>Faecalicatena</taxon>
    </lineage>
</organism>
<sequence length="58" mass="6570">MEDAEKRRDYLATYDGTIYANGTHTVIGTVLVRTSNKLTATQQKELEQKVIDALTRLE</sequence>
<dbReference type="RefSeq" id="WP_173866734.1">
    <property type="nucleotide sequence ID" value="NZ_JAAWUU010000047.1"/>
</dbReference>
<comment type="caution">
    <text evidence="1">The sequence shown here is derived from an EMBL/GenBank/DDBJ whole genome shotgun (WGS) entry which is preliminary data.</text>
</comment>
<dbReference type="Proteomes" id="UP000821846">
    <property type="component" value="Unassembled WGS sequence"/>
</dbReference>
<evidence type="ECO:0000313" key="2">
    <source>
        <dbReference type="Proteomes" id="UP000821846"/>
    </source>
</evidence>
<keyword evidence="2" id="KW-1185">Reference proteome</keyword>
<reference evidence="1 2" key="1">
    <citation type="journal article" date="2020" name="Cell Host Microbe">
        <title>Functional and Genomic Variation between Human-Derived Isolates of Lachnospiraceae Reveals Inter- and Intra-Species Diversity.</title>
        <authorList>
            <person name="Sorbara M.T."/>
            <person name="Littmann E.R."/>
            <person name="Fontana E."/>
            <person name="Moody T.U."/>
            <person name="Kohout C.E."/>
            <person name="Gjonbalaj M."/>
            <person name="Eaton V."/>
            <person name="Seok R."/>
            <person name="Leiner I.M."/>
            <person name="Pamer E.G."/>
        </authorList>
    </citation>
    <scope>NUCLEOTIDE SEQUENCE [LARGE SCALE GENOMIC DNA]</scope>
    <source>
        <strain evidence="1 2">MSK.14.16</strain>
    </source>
</reference>
<proteinExistence type="predicted"/>
<gene>
    <name evidence="1" type="ORF">HFM93_11505</name>
</gene>
<name>A0ABX2GZ44_9FIRM</name>
<accession>A0ABX2GZ44</accession>
<dbReference type="EMBL" id="JAAWUZ010000048">
    <property type="protein sequence ID" value="NSG30882.1"/>
    <property type="molecule type" value="Genomic_DNA"/>
</dbReference>
<protein>
    <submittedName>
        <fullName evidence="1">Uncharacterized protein</fullName>
    </submittedName>
</protein>